<evidence type="ECO:0000256" key="1">
    <source>
        <dbReference type="SAM" id="SignalP"/>
    </source>
</evidence>
<proteinExistence type="predicted"/>
<evidence type="ECO:0000313" key="2">
    <source>
        <dbReference type="EMBL" id="KKT51216.1"/>
    </source>
</evidence>
<evidence type="ECO:0000313" key="3">
    <source>
        <dbReference type="Proteomes" id="UP000034006"/>
    </source>
</evidence>
<feature type="chain" id="PRO_5002537684" description="DUF11 domain-containing protein" evidence="1">
    <location>
        <begin position="24"/>
        <end position="270"/>
    </location>
</feature>
<keyword evidence="1" id="KW-0732">Signal</keyword>
<feature type="signal peptide" evidence="1">
    <location>
        <begin position="1"/>
        <end position="23"/>
    </location>
</feature>
<name>A0A0G1HVV5_9BACT</name>
<evidence type="ECO:0008006" key="4">
    <source>
        <dbReference type="Google" id="ProtNLM"/>
    </source>
</evidence>
<organism evidence="2 3">
    <name type="scientific">Candidatus Collierbacteria bacterium GW2011_GWB2_44_22</name>
    <dbReference type="NCBI Taxonomy" id="1618387"/>
    <lineage>
        <taxon>Bacteria</taxon>
        <taxon>Candidatus Collieribacteriota</taxon>
    </lineage>
</organism>
<comment type="caution">
    <text evidence="2">The sequence shown here is derived from an EMBL/GenBank/DDBJ whole genome shotgun (WGS) entry which is preliminary data.</text>
</comment>
<dbReference type="Proteomes" id="UP000034006">
    <property type="component" value="Unassembled WGS sequence"/>
</dbReference>
<protein>
    <recommendedName>
        <fullName evidence="4">DUF11 domain-containing protein</fullName>
    </recommendedName>
</protein>
<gene>
    <name evidence="2" type="ORF">UW44_C0014G0008</name>
</gene>
<sequence length="270" mass="29014">MKKFLALILIVLVLAVNTIPVMAKPQTAVAPLRLAVVSPTSGYPGETIQVSVMASNVGKRPARIVGWIIRFPKDLVSAVHVESADGRIKEVSTTSEFVFVWNGVVKGGKVAEVRMSVTLRTDVEVGTRTLVSALDAANLHMAVIEILEPRLTVTSNAPDVVSKGGVIFFIEVTLTNSTPVGLPFDMAATVFFSGTNRNIEYSFTGGEIWGFDGSYTGAILCWRGVVPAGQSFTLTVKTASGRYPGTFDLLGLTDLLHPENLYATRMIIIQ</sequence>
<dbReference type="AlphaFoldDB" id="A0A0G1HVV5"/>
<dbReference type="EMBL" id="LCIH01000014">
    <property type="protein sequence ID" value="KKT51216.1"/>
    <property type="molecule type" value="Genomic_DNA"/>
</dbReference>
<accession>A0A0G1HVV5</accession>
<reference evidence="2 3" key="1">
    <citation type="journal article" date="2015" name="Nature">
        <title>rRNA introns, odd ribosomes, and small enigmatic genomes across a large radiation of phyla.</title>
        <authorList>
            <person name="Brown C.T."/>
            <person name="Hug L.A."/>
            <person name="Thomas B.C."/>
            <person name="Sharon I."/>
            <person name="Castelle C.J."/>
            <person name="Singh A."/>
            <person name="Wilkins M.J."/>
            <person name="Williams K.H."/>
            <person name="Banfield J.F."/>
        </authorList>
    </citation>
    <scope>NUCLEOTIDE SEQUENCE [LARGE SCALE GENOMIC DNA]</scope>
</reference>
<dbReference type="STRING" id="1618387.UW44_C0014G0008"/>